<proteinExistence type="predicted"/>
<reference evidence="3" key="1">
    <citation type="submission" date="2016-06" db="EMBL/GenBank/DDBJ databases">
        <title>Parallel loss of symbiosis genes in relatives of nitrogen-fixing non-legume Parasponia.</title>
        <authorList>
            <person name="Van Velzen R."/>
            <person name="Holmer R."/>
            <person name="Bu F."/>
            <person name="Rutten L."/>
            <person name="Van Zeijl A."/>
            <person name="Liu W."/>
            <person name="Santuari L."/>
            <person name="Cao Q."/>
            <person name="Sharma T."/>
            <person name="Shen D."/>
            <person name="Roswanjaya Y."/>
            <person name="Wardhani T."/>
            <person name="Kalhor M.S."/>
            <person name="Jansen J."/>
            <person name="Van den Hoogen J."/>
            <person name="Gungor B."/>
            <person name="Hartog M."/>
            <person name="Hontelez J."/>
            <person name="Verver J."/>
            <person name="Yang W.-C."/>
            <person name="Schijlen E."/>
            <person name="Repin R."/>
            <person name="Schilthuizen M."/>
            <person name="Schranz E."/>
            <person name="Heidstra R."/>
            <person name="Miyata K."/>
            <person name="Fedorova E."/>
            <person name="Kohlen W."/>
            <person name="Bisseling T."/>
            <person name="Smit S."/>
            <person name="Geurts R."/>
        </authorList>
    </citation>
    <scope>NUCLEOTIDE SEQUENCE [LARGE SCALE GENOMIC DNA]</scope>
    <source>
        <strain evidence="3">cv. WU1-14</strain>
    </source>
</reference>
<keyword evidence="1" id="KW-0472">Membrane</keyword>
<feature type="transmembrane region" description="Helical" evidence="1">
    <location>
        <begin position="37"/>
        <end position="56"/>
    </location>
</feature>
<protein>
    <submittedName>
        <fullName evidence="2">Proton-dependent oligopeptide transporter family</fullName>
    </submittedName>
</protein>
<gene>
    <name evidence="2" type="ORF">PanWU01x14_138860</name>
</gene>
<evidence type="ECO:0000256" key="1">
    <source>
        <dbReference type="SAM" id="Phobius"/>
    </source>
</evidence>
<dbReference type="EMBL" id="JXTB01000113">
    <property type="protein sequence ID" value="PON62361.1"/>
    <property type="molecule type" value="Genomic_DNA"/>
</dbReference>
<evidence type="ECO:0000313" key="3">
    <source>
        <dbReference type="Proteomes" id="UP000237105"/>
    </source>
</evidence>
<keyword evidence="1" id="KW-0812">Transmembrane</keyword>
<keyword evidence="1" id="KW-1133">Transmembrane helix</keyword>
<name>A0A2P5CMV4_PARAD</name>
<evidence type="ECO:0000313" key="2">
    <source>
        <dbReference type="EMBL" id="PON62361.1"/>
    </source>
</evidence>
<dbReference type="AlphaFoldDB" id="A0A2P5CMV4"/>
<keyword evidence="3" id="KW-1185">Reference proteome</keyword>
<dbReference type="OrthoDB" id="8904098at2759"/>
<sequence>MATTTKSQDLACNMNESLSRETEAQISNSSGRKGGNWIGLALPSGGAFANLIVYLIREFNVKSIDAAQISNVSAGNNLIDLFLQALYYMGFVIFLLNEFFNINLMFGYVEPNHTACLLTPKCNLRDKIGLGTEQSPMQSL</sequence>
<organism evidence="2 3">
    <name type="scientific">Parasponia andersonii</name>
    <name type="common">Sponia andersonii</name>
    <dbReference type="NCBI Taxonomy" id="3476"/>
    <lineage>
        <taxon>Eukaryota</taxon>
        <taxon>Viridiplantae</taxon>
        <taxon>Streptophyta</taxon>
        <taxon>Embryophyta</taxon>
        <taxon>Tracheophyta</taxon>
        <taxon>Spermatophyta</taxon>
        <taxon>Magnoliopsida</taxon>
        <taxon>eudicotyledons</taxon>
        <taxon>Gunneridae</taxon>
        <taxon>Pentapetalae</taxon>
        <taxon>rosids</taxon>
        <taxon>fabids</taxon>
        <taxon>Rosales</taxon>
        <taxon>Cannabaceae</taxon>
        <taxon>Parasponia</taxon>
    </lineage>
</organism>
<feature type="transmembrane region" description="Helical" evidence="1">
    <location>
        <begin position="77"/>
        <end position="96"/>
    </location>
</feature>
<comment type="caution">
    <text evidence="2">The sequence shown here is derived from an EMBL/GenBank/DDBJ whole genome shotgun (WGS) entry which is preliminary data.</text>
</comment>
<accession>A0A2P5CMV4</accession>
<dbReference type="Proteomes" id="UP000237105">
    <property type="component" value="Unassembled WGS sequence"/>
</dbReference>